<protein>
    <submittedName>
        <fullName evidence="1">Uncharacterized protein</fullName>
    </submittedName>
</protein>
<reference evidence="2" key="1">
    <citation type="journal article" date="2019" name="Int. J. Syst. Evol. Microbiol.">
        <title>The Global Catalogue of Microorganisms (GCM) 10K type strain sequencing project: providing services to taxonomists for standard genome sequencing and annotation.</title>
        <authorList>
            <consortium name="The Broad Institute Genomics Platform"/>
            <consortium name="The Broad Institute Genome Sequencing Center for Infectious Disease"/>
            <person name="Wu L."/>
            <person name="Ma J."/>
        </authorList>
    </citation>
    <scope>NUCLEOTIDE SEQUENCE [LARGE SCALE GENOMIC DNA]</scope>
    <source>
        <strain evidence="2">CGMCC 4.7152</strain>
    </source>
</reference>
<organism evidence="1 2">
    <name type="scientific">Dactylosporangium cerinum</name>
    <dbReference type="NCBI Taxonomy" id="1434730"/>
    <lineage>
        <taxon>Bacteria</taxon>
        <taxon>Bacillati</taxon>
        <taxon>Actinomycetota</taxon>
        <taxon>Actinomycetes</taxon>
        <taxon>Micromonosporales</taxon>
        <taxon>Micromonosporaceae</taxon>
        <taxon>Dactylosporangium</taxon>
    </lineage>
</organism>
<name>A0ABV9WGB6_9ACTN</name>
<evidence type="ECO:0000313" key="2">
    <source>
        <dbReference type="Proteomes" id="UP001595912"/>
    </source>
</evidence>
<keyword evidence="2" id="KW-1185">Reference proteome</keyword>
<dbReference type="RefSeq" id="WP_380127720.1">
    <property type="nucleotide sequence ID" value="NZ_JBHSIU010000111.1"/>
</dbReference>
<dbReference type="EMBL" id="JBHSIU010000111">
    <property type="protein sequence ID" value="MFC5007070.1"/>
    <property type="molecule type" value="Genomic_DNA"/>
</dbReference>
<dbReference type="Proteomes" id="UP001595912">
    <property type="component" value="Unassembled WGS sequence"/>
</dbReference>
<gene>
    <name evidence="1" type="ORF">ACFPIJ_55855</name>
</gene>
<proteinExistence type="predicted"/>
<evidence type="ECO:0000313" key="1">
    <source>
        <dbReference type="EMBL" id="MFC5007070.1"/>
    </source>
</evidence>
<sequence length="104" mass="11735">MIADVTVTLGVGSRSALLHVRARLGRIAQLWVDQSEVLLEQLWKLRFPNRVLAAAGRIPVIVRRGDGHVLLARVRVGRHLRTRWTVRGAFALARAGWSRVSMRH</sequence>
<comment type="caution">
    <text evidence="1">The sequence shown here is derived from an EMBL/GenBank/DDBJ whole genome shotgun (WGS) entry which is preliminary data.</text>
</comment>
<accession>A0ABV9WGB6</accession>